<gene>
    <name evidence="2" type="ORF">MNEG_6769</name>
</gene>
<proteinExistence type="predicted"/>
<dbReference type="KEGG" id="mng:MNEG_6769"/>
<keyword evidence="3" id="KW-1185">Reference proteome</keyword>
<feature type="compositionally biased region" description="Low complexity" evidence="1">
    <location>
        <begin position="68"/>
        <end position="78"/>
    </location>
</feature>
<feature type="compositionally biased region" description="Pro residues" evidence="1">
    <location>
        <begin position="479"/>
        <end position="492"/>
    </location>
</feature>
<feature type="compositionally biased region" description="Gly residues" evidence="1">
    <location>
        <begin position="432"/>
        <end position="446"/>
    </location>
</feature>
<feature type="compositionally biased region" description="Polar residues" evidence="1">
    <location>
        <begin position="127"/>
        <end position="139"/>
    </location>
</feature>
<reference evidence="2 3" key="1">
    <citation type="journal article" date="2013" name="BMC Genomics">
        <title>Reconstruction of the lipid metabolism for the microalga Monoraphidium neglectum from its genome sequence reveals characteristics suitable for biofuel production.</title>
        <authorList>
            <person name="Bogen C."/>
            <person name="Al-Dilaimi A."/>
            <person name="Albersmeier A."/>
            <person name="Wichmann J."/>
            <person name="Grundmann M."/>
            <person name="Rupp O."/>
            <person name="Lauersen K.J."/>
            <person name="Blifernez-Klassen O."/>
            <person name="Kalinowski J."/>
            <person name="Goesmann A."/>
            <person name="Mussgnug J.H."/>
            <person name="Kruse O."/>
        </authorList>
    </citation>
    <scope>NUCLEOTIDE SEQUENCE [LARGE SCALE GENOMIC DNA]</scope>
    <source>
        <strain evidence="2 3">SAG 48.87</strain>
    </source>
</reference>
<dbReference type="EMBL" id="KK101353">
    <property type="protein sequence ID" value="KIZ01188.1"/>
    <property type="molecule type" value="Genomic_DNA"/>
</dbReference>
<evidence type="ECO:0000313" key="3">
    <source>
        <dbReference type="Proteomes" id="UP000054498"/>
    </source>
</evidence>
<feature type="compositionally biased region" description="Low complexity" evidence="1">
    <location>
        <begin position="493"/>
        <end position="507"/>
    </location>
</feature>
<feature type="region of interest" description="Disordered" evidence="1">
    <location>
        <begin position="177"/>
        <end position="451"/>
    </location>
</feature>
<feature type="compositionally biased region" description="Low complexity" evidence="1">
    <location>
        <begin position="44"/>
        <end position="53"/>
    </location>
</feature>
<feature type="compositionally biased region" description="Gly residues" evidence="1">
    <location>
        <begin position="588"/>
        <end position="599"/>
    </location>
</feature>
<dbReference type="GeneID" id="25739645"/>
<dbReference type="Proteomes" id="UP000054498">
    <property type="component" value="Unassembled WGS sequence"/>
</dbReference>
<feature type="region of interest" description="Disordered" evidence="1">
    <location>
        <begin position="466"/>
        <end position="606"/>
    </location>
</feature>
<protein>
    <submittedName>
        <fullName evidence="2">Uncharacterized protein</fullName>
    </submittedName>
</protein>
<organism evidence="2 3">
    <name type="scientific">Monoraphidium neglectum</name>
    <dbReference type="NCBI Taxonomy" id="145388"/>
    <lineage>
        <taxon>Eukaryota</taxon>
        <taxon>Viridiplantae</taxon>
        <taxon>Chlorophyta</taxon>
        <taxon>core chlorophytes</taxon>
        <taxon>Chlorophyceae</taxon>
        <taxon>CS clade</taxon>
        <taxon>Sphaeropleales</taxon>
        <taxon>Selenastraceae</taxon>
        <taxon>Monoraphidium</taxon>
    </lineage>
</organism>
<evidence type="ECO:0000256" key="1">
    <source>
        <dbReference type="SAM" id="MobiDB-lite"/>
    </source>
</evidence>
<feature type="compositionally biased region" description="Low complexity" evidence="1">
    <location>
        <begin position="143"/>
        <end position="154"/>
    </location>
</feature>
<feature type="region of interest" description="Disordered" evidence="1">
    <location>
        <begin position="1"/>
        <end position="154"/>
    </location>
</feature>
<feature type="compositionally biased region" description="Low complexity" evidence="1">
    <location>
        <begin position="536"/>
        <end position="549"/>
    </location>
</feature>
<name>A0A0D2JQ45_9CHLO</name>
<feature type="compositionally biased region" description="Low complexity" evidence="1">
    <location>
        <begin position="247"/>
        <end position="324"/>
    </location>
</feature>
<dbReference type="AlphaFoldDB" id="A0A0D2JQ45"/>
<feature type="compositionally biased region" description="Low complexity" evidence="1">
    <location>
        <begin position="86"/>
        <end position="117"/>
    </location>
</feature>
<sequence>MQRANRPPIESRPQLPPPANATGPAAVRLLLSRMSEIEQAHRLQQQQQQQEQQQQHHHHKQKGGPGGLRAARAAPQPRSGLTSHNGSIRRSSSSGAPGAASGIGSRAGSPDIGAAMAYGGGEGARSSKLQWTEASSCRMSSRAGAAAHAGAASRGFGAAAAAAAAAVADADALEACERGGPGEAAGEAASSLPHAASRGGREQSLFASFSRDPAEGKLVVANTVDSEKQDSGPPKRGRQHTEASLPTQAATDGMGAAAAQGIPAKPHQPQQQEQQQQQQQQQPVLSSSPLPQQQQQQPQQQEQQQHPSTKQQRQQQQQQQQQQQPARQPEAGDTKASGHQAGRAAADTHSPGQHHAEGQGEMGPPASLRAAVQGAALDVAQEHRPDPPPAAWPRLAQPEATTLQEPQGGVRPALPVPALQLVAAAAAARSGGSSGGGAGSGGGGGGGRDEGFDLLVQAAKFLDDGGSTAAALSARGPTPRRPPTGEPRPPQPHATAGALPAAATQGARSAPAIAKGTAQAAEPFVSERPPQHLTTPSGGAPAEAAAGQLPLPPARSSWDASLLPAMLRALTTTPPPPPPPPSAAAGASAGGDGMGGDGPACGAVARPQTRARFQRIMNQTATAIALVQQAQQQAQAHAASVNGQAAAAPQP</sequence>
<evidence type="ECO:0000313" key="2">
    <source>
        <dbReference type="EMBL" id="KIZ01188.1"/>
    </source>
</evidence>
<accession>A0A0D2JQ45</accession>
<feature type="compositionally biased region" description="Pro residues" evidence="1">
    <location>
        <begin position="573"/>
        <end position="582"/>
    </location>
</feature>
<dbReference type="RefSeq" id="XP_013900207.1">
    <property type="nucleotide sequence ID" value="XM_014044753.1"/>
</dbReference>